<organism evidence="1 2">
    <name type="scientific">[Anoxybacillus] calidus</name>
    <dbReference type="NCBI Taxonomy" id="575178"/>
    <lineage>
        <taxon>Bacteria</taxon>
        <taxon>Bacillati</taxon>
        <taxon>Bacillota</taxon>
        <taxon>Bacilli</taxon>
        <taxon>Bacillales</taxon>
        <taxon>Anoxybacillaceae</taxon>
        <taxon>Paranoxybacillus</taxon>
    </lineage>
</organism>
<evidence type="ECO:0000313" key="1">
    <source>
        <dbReference type="EMBL" id="MBA2872994.1"/>
    </source>
</evidence>
<dbReference type="Proteomes" id="UP000580891">
    <property type="component" value="Unassembled WGS sequence"/>
</dbReference>
<accession>A0A7W0BYD3</accession>
<dbReference type="AlphaFoldDB" id="A0A7W0BYD3"/>
<proteinExistence type="predicted"/>
<dbReference type="RefSeq" id="WP_181538737.1">
    <property type="nucleotide sequence ID" value="NZ_JACDUU010000011.1"/>
</dbReference>
<sequence>MDYLAASASSKKCIWIGLQGRKETRHCRIAQAIEKLQQGQKGPYVK</sequence>
<evidence type="ECO:0000313" key="2">
    <source>
        <dbReference type="Proteomes" id="UP000580891"/>
    </source>
</evidence>
<dbReference type="EMBL" id="JACDUU010000011">
    <property type="protein sequence ID" value="MBA2872994.1"/>
    <property type="molecule type" value="Genomic_DNA"/>
</dbReference>
<name>A0A7W0BYD3_9BACL</name>
<gene>
    <name evidence="1" type="ORF">HNQ85_003309</name>
</gene>
<comment type="caution">
    <text evidence="1">The sequence shown here is derived from an EMBL/GenBank/DDBJ whole genome shotgun (WGS) entry which is preliminary data.</text>
</comment>
<keyword evidence="2" id="KW-1185">Reference proteome</keyword>
<reference evidence="1 2" key="1">
    <citation type="submission" date="2020-07" db="EMBL/GenBank/DDBJ databases">
        <title>Genomic Encyclopedia of Type Strains, Phase IV (KMG-IV): sequencing the most valuable type-strain genomes for metagenomic binning, comparative biology and taxonomic classification.</title>
        <authorList>
            <person name="Goeker M."/>
        </authorList>
    </citation>
    <scope>NUCLEOTIDE SEQUENCE [LARGE SCALE GENOMIC DNA]</scope>
    <source>
        <strain evidence="1 2">DSM 25220</strain>
    </source>
</reference>
<protein>
    <submittedName>
        <fullName evidence="1">Uncharacterized protein</fullName>
    </submittedName>
</protein>